<dbReference type="InterPro" id="IPR012902">
    <property type="entry name" value="N_methyl_site"/>
</dbReference>
<feature type="transmembrane region" description="Helical" evidence="1">
    <location>
        <begin position="21"/>
        <end position="42"/>
    </location>
</feature>
<keyword evidence="1" id="KW-0812">Transmembrane</keyword>
<dbReference type="Proteomes" id="UP000738431">
    <property type="component" value="Chromosome"/>
</dbReference>
<name>A0ABZ1CCU6_9BACT</name>
<reference evidence="2 3" key="1">
    <citation type="submission" date="2023-12" db="EMBL/GenBank/DDBJ databases">
        <title>Description of an unclassified Opitutus bacterium of Verrucomicrobiota.</title>
        <authorList>
            <person name="Zhang D.-F."/>
        </authorList>
    </citation>
    <scope>NUCLEOTIDE SEQUENCE [LARGE SCALE GENOMIC DNA]</scope>
    <source>
        <strain evidence="2 3">WL0086</strain>
    </source>
</reference>
<keyword evidence="3" id="KW-1185">Reference proteome</keyword>
<dbReference type="EMBL" id="CP139781">
    <property type="protein sequence ID" value="WRQ88125.1"/>
    <property type="molecule type" value="Genomic_DNA"/>
</dbReference>
<sequence length="167" mass="17896">MIADRFVTPGCSRPDSRGFSLVEIVVAIGIFVVGVLAMVALLSSTTNSAANTLDTNGAVRAGESAAVWARQLTWAEALQALGADPTDAAIYANRDGELSEWDGVAEADAFYAVSLERNVDLSPSTEDEVAGFLAMRLTVSWPVWQSPTSQIPFENRDTITFNVAVRR</sequence>
<keyword evidence="1" id="KW-1133">Transmembrane helix</keyword>
<organism evidence="2 3">
    <name type="scientific">Actomonas aquatica</name>
    <dbReference type="NCBI Taxonomy" id="2866162"/>
    <lineage>
        <taxon>Bacteria</taxon>
        <taxon>Pseudomonadati</taxon>
        <taxon>Verrucomicrobiota</taxon>
        <taxon>Opitutia</taxon>
        <taxon>Opitutales</taxon>
        <taxon>Opitutaceae</taxon>
        <taxon>Actomonas</taxon>
    </lineage>
</organism>
<evidence type="ECO:0000313" key="3">
    <source>
        <dbReference type="Proteomes" id="UP000738431"/>
    </source>
</evidence>
<gene>
    <name evidence="2" type="ORF">K1X11_001815</name>
</gene>
<evidence type="ECO:0000256" key="1">
    <source>
        <dbReference type="SAM" id="Phobius"/>
    </source>
</evidence>
<keyword evidence="1" id="KW-0472">Membrane</keyword>
<evidence type="ECO:0000313" key="2">
    <source>
        <dbReference type="EMBL" id="WRQ88125.1"/>
    </source>
</evidence>
<accession>A0ABZ1CCU6</accession>
<dbReference type="PROSITE" id="PS00409">
    <property type="entry name" value="PROKAR_NTER_METHYL"/>
    <property type="match status" value="1"/>
</dbReference>
<proteinExistence type="predicted"/>
<protein>
    <submittedName>
        <fullName evidence="2">Prepilin-type N-terminal cleavage/methylation domain-containing protein</fullName>
    </submittedName>
</protein>
<dbReference type="Pfam" id="PF07963">
    <property type="entry name" value="N_methyl"/>
    <property type="match status" value="1"/>
</dbReference>
<dbReference type="RefSeq" id="WP_324726059.1">
    <property type="nucleotide sequence ID" value="NZ_CP139781.1"/>
</dbReference>